<name>A0A8H7SNM3_9FUNG</name>
<dbReference type="Proteomes" id="UP000613177">
    <property type="component" value="Unassembled WGS sequence"/>
</dbReference>
<reference evidence="2" key="1">
    <citation type="submission" date="2021-01" db="EMBL/GenBank/DDBJ databases">
        <title>Metabolic potential, ecology and presence of endohyphal bacteria is reflected in genomic diversity of Mucoromycotina.</title>
        <authorList>
            <person name="Muszewska A."/>
            <person name="Okrasinska A."/>
            <person name="Steczkiewicz K."/>
            <person name="Drgas O."/>
            <person name="Orlowska M."/>
            <person name="Perlinska-Lenart U."/>
            <person name="Aleksandrzak-Piekarczyk T."/>
            <person name="Szatraj K."/>
            <person name="Zielenkiewicz U."/>
            <person name="Pilsyk S."/>
            <person name="Malc E."/>
            <person name="Mieczkowski P."/>
            <person name="Kruszewska J.S."/>
            <person name="Biernat P."/>
            <person name="Pawlowska J."/>
        </authorList>
    </citation>
    <scope>NUCLEOTIDE SEQUENCE</scope>
    <source>
        <strain evidence="2">WA0000018081</strain>
    </source>
</reference>
<organism evidence="2 3">
    <name type="scientific">Thamnidium elegans</name>
    <dbReference type="NCBI Taxonomy" id="101142"/>
    <lineage>
        <taxon>Eukaryota</taxon>
        <taxon>Fungi</taxon>
        <taxon>Fungi incertae sedis</taxon>
        <taxon>Mucoromycota</taxon>
        <taxon>Mucoromycotina</taxon>
        <taxon>Mucoromycetes</taxon>
        <taxon>Mucorales</taxon>
        <taxon>Mucorineae</taxon>
        <taxon>Mucoraceae</taxon>
        <taxon>Thamnidium</taxon>
    </lineage>
</organism>
<feature type="domain" description="C2H2-type" evidence="1">
    <location>
        <begin position="73"/>
        <end position="94"/>
    </location>
</feature>
<feature type="domain" description="C2H2-type" evidence="1">
    <location>
        <begin position="207"/>
        <end position="228"/>
    </location>
</feature>
<evidence type="ECO:0000313" key="2">
    <source>
        <dbReference type="EMBL" id="KAG2231720.1"/>
    </source>
</evidence>
<dbReference type="Gene3D" id="3.30.160.60">
    <property type="entry name" value="Classic Zinc Finger"/>
    <property type="match status" value="1"/>
</dbReference>
<dbReference type="InterPro" id="IPR013087">
    <property type="entry name" value="Znf_C2H2_type"/>
</dbReference>
<evidence type="ECO:0000313" key="3">
    <source>
        <dbReference type="Proteomes" id="UP000613177"/>
    </source>
</evidence>
<sequence>MKQKPDTKVKNNAFKRVWNVDIPRTRAYIKQETNDSKESLRCALYSPVKIESPSLEISNYESDLSKAAESKHCSICNINFWTRGLYLAHELHSHKTKETPIIGLKNLCCNICNKSYKCATFYRRHMANLNNTHVPLIRANPKPNPLKAPDIKDPNNYCNSCNYKFKSQHNYYVHLFKVHNIPRDRLSKEPRKPKNMTPTIDILNMYCDSCNTEYNSKGSYIRHLVQIHGITLPEA</sequence>
<proteinExistence type="predicted"/>
<dbReference type="EMBL" id="JAEPRE010000138">
    <property type="protein sequence ID" value="KAG2231720.1"/>
    <property type="molecule type" value="Genomic_DNA"/>
</dbReference>
<dbReference type="SMART" id="SM00355">
    <property type="entry name" value="ZnF_C2H2"/>
    <property type="match status" value="4"/>
</dbReference>
<evidence type="ECO:0000259" key="1">
    <source>
        <dbReference type="PROSITE" id="PS00028"/>
    </source>
</evidence>
<dbReference type="PROSITE" id="PS00028">
    <property type="entry name" value="ZINC_FINGER_C2H2_1"/>
    <property type="match status" value="3"/>
</dbReference>
<feature type="domain" description="C2H2-type" evidence="1">
    <location>
        <begin position="158"/>
        <end position="179"/>
    </location>
</feature>
<comment type="caution">
    <text evidence="2">The sequence shown here is derived from an EMBL/GenBank/DDBJ whole genome shotgun (WGS) entry which is preliminary data.</text>
</comment>
<dbReference type="Pfam" id="PF12874">
    <property type="entry name" value="zf-met"/>
    <property type="match status" value="1"/>
</dbReference>
<accession>A0A8H7SNM3</accession>
<keyword evidence="3" id="KW-1185">Reference proteome</keyword>
<dbReference type="AlphaFoldDB" id="A0A8H7SNM3"/>
<protein>
    <recommendedName>
        <fullName evidence="1">C2H2-type domain-containing protein</fullName>
    </recommendedName>
</protein>
<gene>
    <name evidence="2" type="ORF">INT48_003575</name>
</gene>